<evidence type="ECO:0000256" key="1">
    <source>
        <dbReference type="ARBA" id="ARBA00006407"/>
    </source>
</evidence>
<proteinExistence type="inferred from homology"/>
<dbReference type="AlphaFoldDB" id="A0AB34KVD8"/>
<dbReference type="InterPro" id="IPR021150">
    <property type="entry name" value="Ubiq_cyt_c_chap"/>
</dbReference>
<feature type="compositionally biased region" description="Polar residues" evidence="2">
    <location>
        <begin position="28"/>
        <end position="48"/>
    </location>
</feature>
<dbReference type="InterPro" id="IPR007129">
    <property type="entry name" value="Ubiqinol_cyt_c_chaperone_CPB3"/>
</dbReference>
<feature type="region of interest" description="Disordered" evidence="2">
    <location>
        <begin position="104"/>
        <end position="123"/>
    </location>
</feature>
<dbReference type="PANTHER" id="PTHR12184">
    <property type="entry name" value="UBIQUINOL-CYTOCHROME C REDUCTASE COMPLEX ASSEMBLY FACTOR 1 FAMILY MEMBER"/>
    <property type="match status" value="1"/>
</dbReference>
<name>A0AB34KVD8_9PEZI</name>
<organism evidence="4 5">
    <name type="scientific">Cladosporium halotolerans</name>
    <dbReference type="NCBI Taxonomy" id="1052096"/>
    <lineage>
        <taxon>Eukaryota</taxon>
        <taxon>Fungi</taxon>
        <taxon>Dikarya</taxon>
        <taxon>Ascomycota</taxon>
        <taxon>Pezizomycotina</taxon>
        <taxon>Dothideomycetes</taxon>
        <taxon>Dothideomycetidae</taxon>
        <taxon>Cladosporiales</taxon>
        <taxon>Cladosporiaceae</taxon>
        <taxon>Cladosporium</taxon>
    </lineage>
</organism>
<dbReference type="PANTHER" id="PTHR12184:SF1">
    <property type="entry name" value="UBIQUINOL-CYTOCHROME-C REDUCTASE COMPLEX ASSEMBLY FACTOR 1"/>
    <property type="match status" value="1"/>
</dbReference>
<dbReference type="GO" id="GO:0034551">
    <property type="term" value="P:mitochondrial respiratory chain complex III assembly"/>
    <property type="evidence" value="ECO:0007669"/>
    <property type="project" value="TreeGrafter"/>
</dbReference>
<dbReference type="RefSeq" id="XP_069232002.1">
    <property type="nucleotide sequence ID" value="XM_069371267.1"/>
</dbReference>
<reference evidence="4 5" key="1">
    <citation type="journal article" date="2020" name="Microbiol. Resour. Announc.">
        <title>Draft Genome Sequence of a Cladosporium Species Isolated from the Mesophotic Ascidian Didemnum maculosum.</title>
        <authorList>
            <person name="Gioti A."/>
            <person name="Siaperas R."/>
            <person name="Nikolaivits E."/>
            <person name="Le Goff G."/>
            <person name="Ouazzani J."/>
            <person name="Kotoulas G."/>
            <person name="Topakas E."/>
        </authorList>
    </citation>
    <scope>NUCLEOTIDE SEQUENCE [LARGE SCALE GENOMIC DNA]</scope>
    <source>
        <strain evidence="4 5">TM138-S3</strain>
    </source>
</reference>
<dbReference type="GeneID" id="96004105"/>
<evidence type="ECO:0000259" key="3">
    <source>
        <dbReference type="Pfam" id="PF03981"/>
    </source>
</evidence>
<gene>
    <name evidence="4" type="ORF">WHR41_02661</name>
</gene>
<comment type="similarity">
    <text evidence="1">Belongs to the CBP3 family.</text>
</comment>
<dbReference type="EMBL" id="JAAQHG020000006">
    <property type="protein sequence ID" value="KAL1588897.1"/>
    <property type="molecule type" value="Genomic_DNA"/>
</dbReference>
<feature type="region of interest" description="Disordered" evidence="2">
    <location>
        <begin position="28"/>
        <end position="69"/>
    </location>
</feature>
<accession>A0AB34KVD8</accession>
<dbReference type="Pfam" id="PF03981">
    <property type="entry name" value="Ubiq_cyt_C_chap"/>
    <property type="match status" value="1"/>
</dbReference>
<dbReference type="Proteomes" id="UP000803884">
    <property type="component" value="Unassembled WGS sequence"/>
</dbReference>
<evidence type="ECO:0000256" key="2">
    <source>
        <dbReference type="SAM" id="MobiDB-lite"/>
    </source>
</evidence>
<feature type="region of interest" description="Disordered" evidence="2">
    <location>
        <begin position="275"/>
        <end position="315"/>
    </location>
</feature>
<keyword evidence="5" id="KW-1185">Reference proteome</keyword>
<dbReference type="GO" id="GO:0005739">
    <property type="term" value="C:mitochondrion"/>
    <property type="evidence" value="ECO:0007669"/>
    <property type="project" value="TreeGrafter"/>
</dbReference>
<protein>
    <recommendedName>
        <fullName evidence="3">Ubiquinol-cytochrome c chaperone domain-containing protein</fullName>
    </recommendedName>
</protein>
<comment type="caution">
    <text evidence="4">The sequence shown here is derived from an EMBL/GenBank/DDBJ whole genome shotgun (WGS) entry which is preliminary data.</text>
</comment>
<evidence type="ECO:0000313" key="5">
    <source>
        <dbReference type="Proteomes" id="UP000803884"/>
    </source>
</evidence>
<evidence type="ECO:0000313" key="4">
    <source>
        <dbReference type="EMBL" id="KAL1588897.1"/>
    </source>
</evidence>
<feature type="domain" description="Ubiquinol-cytochrome c chaperone" evidence="3">
    <location>
        <begin position="138"/>
        <end position="279"/>
    </location>
</feature>
<sequence>MSSSTICTPCIRSLRQQTRRHLLQPQKFQTAATRAFSSSHRLADTTNKQPPPPPSTSSPSQSSFIASLRNKPALRSTTEPYVAYGGTEDLFKACAAACTYTIPAANEKPPQPAPKNERGEDVGEGEGWWFAPQAAGGLELPVTFNTWAQVMFLHMYALTARLRKFPAEHVRIWEQNLLDHFFYAAEDRMAMWHGMAARGIRNKHLKDLWVQWRGVLLSYDEGLIKGDAVLGAAVWRNVFQAREDVDLGDVATVVGYLRREISRLDKFPDERISSGQIEFPSPAEERKAVSELKSPLMTKSFTQEDLAGMKQSPKA</sequence>